<protein>
    <submittedName>
        <fullName evidence="3">Uncharacterized protein</fullName>
    </submittedName>
</protein>
<feature type="transmembrane region" description="Helical" evidence="2">
    <location>
        <begin position="220"/>
        <end position="245"/>
    </location>
</feature>
<dbReference type="Pfam" id="PF04087">
    <property type="entry name" value="DUF389"/>
    <property type="match status" value="1"/>
</dbReference>
<gene>
    <name evidence="3" type="ORF">PHAECO_LOCUS12117</name>
</gene>
<feature type="transmembrane region" description="Helical" evidence="2">
    <location>
        <begin position="194"/>
        <end position="214"/>
    </location>
</feature>
<reference evidence="3" key="1">
    <citation type="submission" date="2022-01" db="EMBL/GenBank/DDBJ databases">
        <authorList>
            <person name="King R."/>
        </authorList>
    </citation>
    <scope>NUCLEOTIDE SEQUENCE</scope>
</reference>
<feature type="region of interest" description="Disordered" evidence="1">
    <location>
        <begin position="511"/>
        <end position="534"/>
    </location>
</feature>
<evidence type="ECO:0000256" key="1">
    <source>
        <dbReference type="SAM" id="MobiDB-lite"/>
    </source>
</evidence>
<dbReference type="Proteomes" id="UP001153737">
    <property type="component" value="Chromosome 8"/>
</dbReference>
<evidence type="ECO:0000313" key="4">
    <source>
        <dbReference type="Proteomes" id="UP001153737"/>
    </source>
</evidence>
<feature type="transmembrane region" description="Helical" evidence="2">
    <location>
        <begin position="326"/>
        <end position="354"/>
    </location>
</feature>
<feature type="compositionally biased region" description="Low complexity" evidence="1">
    <location>
        <begin position="512"/>
        <end position="529"/>
    </location>
</feature>
<feature type="transmembrane region" description="Helical" evidence="2">
    <location>
        <begin position="374"/>
        <end position="404"/>
    </location>
</feature>
<reference evidence="3" key="2">
    <citation type="submission" date="2022-10" db="EMBL/GenBank/DDBJ databases">
        <authorList>
            <consortium name="ENA_rothamsted_submissions"/>
            <consortium name="culmorum"/>
            <person name="King R."/>
        </authorList>
    </citation>
    <scope>NUCLEOTIDE SEQUENCE</scope>
</reference>
<keyword evidence="4" id="KW-1185">Reference proteome</keyword>
<dbReference type="InterPro" id="IPR005240">
    <property type="entry name" value="DUF389"/>
</dbReference>
<organism evidence="3 4">
    <name type="scientific">Phaedon cochleariae</name>
    <name type="common">Mustard beetle</name>
    <dbReference type="NCBI Taxonomy" id="80249"/>
    <lineage>
        <taxon>Eukaryota</taxon>
        <taxon>Metazoa</taxon>
        <taxon>Ecdysozoa</taxon>
        <taxon>Arthropoda</taxon>
        <taxon>Hexapoda</taxon>
        <taxon>Insecta</taxon>
        <taxon>Pterygota</taxon>
        <taxon>Neoptera</taxon>
        <taxon>Endopterygota</taxon>
        <taxon>Coleoptera</taxon>
        <taxon>Polyphaga</taxon>
        <taxon>Cucujiformia</taxon>
        <taxon>Chrysomeloidea</taxon>
        <taxon>Chrysomelidae</taxon>
        <taxon>Chrysomelinae</taxon>
        <taxon>Chrysomelini</taxon>
        <taxon>Phaedon</taxon>
    </lineage>
</organism>
<dbReference type="EMBL" id="OU896714">
    <property type="protein sequence ID" value="CAH1180530.1"/>
    <property type="molecule type" value="Genomic_DNA"/>
</dbReference>
<keyword evidence="2" id="KW-0812">Transmembrane</keyword>
<dbReference type="PANTHER" id="PTHR20992">
    <property type="entry name" value="AT15442P-RELATED"/>
    <property type="match status" value="1"/>
</dbReference>
<keyword evidence="2" id="KW-0472">Membrane</keyword>
<keyword evidence="2" id="KW-1133">Transmembrane helix</keyword>
<dbReference type="OrthoDB" id="543859at2759"/>
<dbReference type="PANTHER" id="PTHR20992:SF9">
    <property type="entry name" value="AT15442P-RELATED"/>
    <property type="match status" value="1"/>
</dbReference>
<evidence type="ECO:0000256" key="2">
    <source>
        <dbReference type="SAM" id="Phobius"/>
    </source>
</evidence>
<evidence type="ECO:0000313" key="3">
    <source>
        <dbReference type="EMBL" id="CAH1180530.1"/>
    </source>
</evidence>
<feature type="transmembrane region" description="Helical" evidence="2">
    <location>
        <begin position="257"/>
        <end position="279"/>
    </location>
</feature>
<name>A0A9P0DZB0_PHACE</name>
<feature type="transmembrane region" description="Helical" evidence="2">
    <location>
        <begin position="299"/>
        <end position="319"/>
    </location>
</feature>
<accession>A0A9P0DZB0</accession>
<dbReference type="AlphaFoldDB" id="A0A9P0DZB0"/>
<sequence length="597" mass="67401">MSGVVFIICVPTETFERSVQTQLRKKVTINEHPRVIQRQYSNYEYLNVENDFENENSWGCKTTNGKDFKIKENLSMEKVLQIVLSELNITNSTWCKRDQDNYLQVIFSVESSDRCEEILEILKENEIGQKWNSIVSVIPCTIQYHGNEGSKLMEDHTEDDHTHKNTGWHQFITSVRARLTVAQVVENVKSHAALTFDFVFLILISTTMCAIGLVENSNVYLLSSMVMCPMMGPVMAGTFGSVIRHKTLTKIGIRNELIGMAIATLVGFCCGSMICTFTDKYGNQTWPTYEMISRGELRSLWVGCLIALLSGAVVALGILSDNIASLVGVAISTSITPPAVNAGLFWSMASVYYLKGDRMDLRNLTLYNYYSKNPIAELLALGAINICLTFANIICIYAAAILIFKVKEVAHVPSKDYHRRNFWKHDIKIARDYNKTLQHGEGDCLISKWTQELAAYQRRNYGDQLFHSTDLSNKPSKVTKKNTGYTWSPSMNSNEEFKKLRGLYERLLKEPTSTYGSTHSTTSSTSSSTVRNERHRRLSQIFVQEEDQLNTIDETSSKSFNGSGLSNESGKRKASKQLFCGKKKFTVTPCKIDTLKP</sequence>
<feature type="compositionally biased region" description="Polar residues" evidence="1">
    <location>
        <begin position="552"/>
        <end position="568"/>
    </location>
</feature>
<proteinExistence type="predicted"/>
<feature type="region of interest" description="Disordered" evidence="1">
    <location>
        <begin position="552"/>
        <end position="575"/>
    </location>
</feature>